<evidence type="ECO:0000313" key="2">
    <source>
        <dbReference type="EMBL" id="GAA3528531.1"/>
    </source>
</evidence>
<sequence length="412" mass="46872">MSTHVETFINQLVKKINKPESVESECRIRITDHAYHWYFALSNSTKTALHQALESIADLEIQYQRKVALGAFKHIEYVQITDGRSFIESQGITPKADEIQVAFHHLEAAEFNVPWWDDTKSEIAQVWSSNKTFYGVKRNQADRLFDAMKLVEYIVQSPDAEPVPDIRTLSAELYGDSKKLESKSFAGLIRKLMLPHIDDDVVGLVEDGVKLLEYFGISKYPIPMRFKADGLLHCRGVIDLSALHYGIGVSPDEVKGIEWGQRPPYVLFIENRASFERYVREIDDLGLIIYTAGFPPRSWAHAMEIIIAELRGAVPIYHWGDRDAGGYRILAFLAKRLDTDIQPYLMGVEEQVQTQADDELESKPVLELMQALESARGYPAISVLYEELAKLPLESLPWIEQEQIAPVSPLKH</sequence>
<dbReference type="RefSeq" id="WP_344954331.1">
    <property type="nucleotide sequence ID" value="NZ_BAABCX010000001.1"/>
</dbReference>
<protein>
    <submittedName>
        <fullName evidence="2">DUF2220 family protein</fullName>
    </submittedName>
</protein>
<dbReference type="InterPro" id="IPR036078">
    <property type="entry name" value="Spo11/TopoVI_A_sf"/>
</dbReference>
<dbReference type="Proteomes" id="UP001500795">
    <property type="component" value="Unassembled WGS sequence"/>
</dbReference>
<accession>A0ABP6V6Y2</accession>
<dbReference type="EMBL" id="BAABCX010000001">
    <property type="protein sequence ID" value="GAA3528531.1"/>
    <property type="molecule type" value="Genomic_DNA"/>
</dbReference>
<evidence type="ECO:0000259" key="1">
    <source>
        <dbReference type="Pfam" id="PF09983"/>
    </source>
</evidence>
<comment type="caution">
    <text evidence="2">The sequence shown here is derived from an EMBL/GenBank/DDBJ whole genome shotgun (WGS) entry which is preliminary data.</text>
</comment>
<keyword evidence="3" id="KW-1185">Reference proteome</keyword>
<dbReference type="Pfam" id="PF09983">
    <property type="entry name" value="JetD_C"/>
    <property type="match status" value="1"/>
</dbReference>
<gene>
    <name evidence="2" type="ORF">GCM10022394_04640</name>
</gene>
<dbReference type="SUPFAM" id="SSF56726">
    <property type="entry name" value="DNA topoisomerase IV, alpha subunit"/>
    <property type="match status" value="1"/>
</dbReference>
<name>A0ABP6V6Y2_9GAMM</name>
<dbReference type="InterPro" id="IPR024534">
    <property type="entry name" value="JetD_C"/>
</dbReference>
<feature type="domain" description="Wadjet protein JetD C-terminal" evidence="1">
    <location>
        <begin position="262"/>
        <end position="404"/>
    </location>
</feature>
<evidence type="ECO:0000313" key="3">
    <source>
        <dbReference type="Proteomes" id="UP001500795"/>
    </source>
</evidence>
<proteinExistence type="predicted"/>
<organism evidence="2 3">
    <name type="scientific">Zobellella aerophila</name>
    <dbReference type="NCBI Taxonomy" id="870480"/>
    <lineage>
        <taxon>Bacteria</taxon>
        <taxon>Pseudomonadati</taxon>
        <taxon>Pseudomonadota</taxon>
        <taxon>Gammaproteobacteria</taxon>
        <taxon>Aeromonadales</taxon>
        <taxon>Aeromonadaceae</taxon>
        <taxon>Zobellella</taxon>
    </lineage>
</organism>
<reference evidence="3" key="1">
    <citation type="journal article" date="2019" name="Int. J. Syst. Evol. Microbiol.">
        <title>The Global Catalogue of Microorganisms (GCM) 10K type strain sequencing project: providing services to taxonomists for standard genome sequencing and annotation.</title>
        <authorList>
            <consortium name="The Broad Institute Genomics Platform"/>
            <consortium name="The Broad Institute Genome Sequencing Center for Infectious Disease"/>
            <person name="Wu L."/>
            <person name="Ma J."/>
        </authorList>
    </citation>
    <scope>NUCLEOTIDE SEQUENCE [LARGE SCALE GENOMIC DNA]</scope>
    <source>
        <strain evidence="3">JCM 17110</strain>
    </source>
</reference>